<accession>A0A8J3ME48</accession>
<keyword evidence="4" id="KW-1185">Reference proteome</keyword>
<evidence type="ECO:0000313" key="3">
    <source>
        <dbReference type="EMBL" id="GHG95787.1"/>
    </source>
</evidence>
<name>A0A8J3ME48_9RHOB</name>
<feature type="domain" description="Cell wall hydrolase SleB" evidence="2">
    <location>
        <begin position="117"/>
        <end position="226"/>
    </location>
</feature>
<dbReference type="InterPro" id="IPR042047">
    <property type="entry name" value="SleB_dom1"/>
</dbReference>
<evidence type="ECO:0000259" key="2">
    <source>
        <dbReference type="Pfam" id="PF07486"/>
    </source>
</evidence>
<dbReference type="GO" id="GO:0016787">
    <property type="term" value="F:hydrolase activity"/>
    <property type="evidence" value="ECO:0007669"/>
    <property type="project" value="InterPro"/>
</dbReference>
<dbReference type="Proteomes" id="UP000611500">
    <property type="component" value="Unassembled WGS sequence"/>
</dbReference>
<dbReference type="EMBL" id="BNAP01000015">
    <property type="protein sequence ID" value="GHG95787.1"/>
    <property type="molecule type" value="Genomic_DNA"/>
</dbReference>
<feature type="transmembrane region" description="Helical" evidence="1">
    <location>
        <begin position="24"/>
        <end position="46"/>
    </location>
</feature>
<dbReference type="Pfam" id="PF07486">
    <property type="entry name" value="Hydrolase_2"/>
    <property type="match status" value="1"/>
</dbReference>
<dbReference type="AlphaFoldDB" id="A0A8J3ME48"/>
<gene>
    <name evidence="3" type="ORF">GCM10010961_29770</name>
</gene>
<dbReference type="Gene3D" id="1.10.10.2520">
    <property type="entry name" value="Cell wall hydrolase SleB, domain 1"/>
    <property type="match status" value="1"/>
</dbReference>
<organism evidence="3 4">
    <name type="scientific">Pseudodonghicola xiamenensis</name>
    <dbReference type="NCBI Taxonomy" id="337702"/>
    <lineage>
        <taxon>Bacteria</taxon>
        <taxon>Pseudomonadati</taxon>
        <taxon>Pseudomonadota</taxon>
        <taxon>Alphaproteobacteria</taxon>
        <taxon>Rhodobacterales</taxon>
        <taxon>Paracoccaceae</taxon>
        <taxon>Pseudodonghicola</taxon>
    </lineage>
</organism>
<keyword evidence="1" id="KW-0472">Membrane</keyword>
<keyword evidence="1" id="KW-0812">Transmembrane</keyword>
<dbReference type="InterPro" id="IPR011105">
    <property type="entry name" value="Cell_wall_hydrolase_SleB"/>
</dbReference>
<reference evidence="3" key="1">
    <citation type="journal article" date="2014" name="Int. J. Syst. Evol. Microbiol.">
        <title>Complete genome sequence of Corynebacterium casei LMG S-19264T (=DSM 44701T), isolated from a smear-ripened cheese.</title>
        <authorList>
            <consortium name="US DOE Joint Genome Institute (JGI-PGF)"/>
            <person name="Walter F."/>
            <person name="Albersmeier A."/>
            <person name="Kalinowski J."/>
            <person name="Ruckert C."/>
        </authorList>
    </citation>
    <scope>NUCLEOTIDE SEQUENCE</scope>
    <source>
        <strain evidence="3">CGMCC 1.7081</strain>
    </source>
</reference>
<sequence length="236" mass="26240">MEPLRRAVTAGCETLLIEVQMNRVLAFAVVIIAAMSPLSVSAEAGLKSLFKREQSTLGAMPDHQLKSFLTASRGKVSKKGKAPAFSFTRDWLDAQPEPEGGDNWRCLAEALYFEARGETVKGQFAVAEVIMNRVRSGRYPDTLCGVIRQGTGKRYQCQFTYTCDGRAEVIREPAAFERVSKVARAVMDGYAGDLTDGATHYHTLSVKPRWARVYTQTAKIGEHIFYRQNYRTASSD</sequence>
<comment type="caution">
    <text evidence="3">The sequence shown here is derived from an EMBL/GenBank/DDBJ whole genome shotgun (WGS) entry which is preliminary data.</text>
</comment>
<keyword evidence="1" id="KW-1133">Transmembrane helix</keyword>
<protein>
    <recommendedName>
        <fullName evidence="2">Cell wall hydrolase SleB domain-containing protein</fullName>
    </recommendedName>
</protein>
<evidence type="ECO:0000313" key="4">
    <source>
        <dbReference type="Proteomes" id="UP000611500"/>
    </source>
</evidence>
<proteinExistence type="predicted"/>
<evidence type="ECO:0000256" key="1">
    <source>
        <dbReference type="SAM" id="Phobius"/>
    </source>
</evidence>
<reference evidence="3" key="2">
    <citation type="submission" date="2020-09" db="EMBL/GenBank/DDBJ databases">
        <authorList>
            <person name="Sun Q."/>
            <person name="Zhou Y."/>
        </authorList>
    </citation>
    <scope>NUCLEOTIDE SEQUENCE</scope>
    <source>
        <strain evidence="3">CGMCC 1.7081</strain>
    </source>
</reference>